<evidence type="ECO:0000313" key="2">
    <source>
        <dbReference type="EMBL" id="CAK6446399.1"/>
    </source>
</evidence>
<gene>
    <name evidence="2" type="ORF">MPIPNATIZW_LOCUS14705</name>
</gene>
<name>A0ABP0A802_PIPNA</name>
<dbReference type="EMBL" id="OY882862">
    <property type="protein sequence ID" value="CAK6446399.1"/>
    <property type="molecule type" value="Genomic_DNA"/>
</dbReference>
<accession>A0ABP0A802</accession>
<keyword evidence="3" id="KW-1185">Reference proteome</keyword>
<protein>
    <submittedName>
        <fullName evidence="2">Uncharacterized protein</fullName>
    </submittedName>
</protein>
<dbReference type="Proteomes" id="UP001314169">
    <property type="component" value="Chromosome 5"/>
</dbReference>
<evidence type="ECO:0000313" key="3">
    <source>
        <dbReference type="Proteomes" id="UP001314169"/>
    </source>
</evidence>
<proteinExistence type="predicted"/>
<feature type="region of interest" description="Disordered" evidence="1">
    <location>
        <begin position="44"/>
        <end position="118"/>
    </location>
</feature>
<evidence type="ECO:0000256" key="1">
    <source>
        <dbReference type="SAM" id="MobiDB-lite"/>
    </source>
</evidence>
<reference evidence="2" key="1">
    <citation type="submission" date="2023-12" db="EMBL/GenBank/DDBJ databases">
        <authorList>
            <person name="Brown T."/>
        </authorList>
    </citation>
    <scope>NUCLEOTIDE SEQUENCE</scope>
</reference>
<sequence length="118" mass="12160">MSGSRGSRFALSRSNPFFCSDFFRGEGGREKVGSALAKRGFGEGRTVQSTAAAPSGAVEGGSAPTRVSIGTPLRRGDSPAAGRRGLSKILISDHLTPRFGEGPQARARTPACSPARPA</sequence>
<organism evidence="2 3">
    <name type="scientific">Pipistrellus nathusii</name>
    <name type="common">Nathusius' pipistrelle</name>
    <dbReference type="NCBI Taxonomy" id="59473"/>
    <lineage>
        <taxon>Eukaryota</taxon>
        <taxon>Metazoa</taxon>
        <taxon>Chordata</taxon>
        <taxon>Craniata</taxon>
        <taxon>Vertebrata</taxon>
        <taxon>Euteleostomi</taxon>
        <taxon>Mammalia</taxon>
        <taxon>Eutheria</taxon>
        <taxon>Laurasiatheria</taxon>
        <taxon>Chiroptera</taxon>
        <taxon>Yangochiroptera</taxon>
        <taxon>Vespertilionidae</taxon>
        <taxon>Pipistrellus</taxon>
    </lineage>
</organism>